<dbReference type="Proteomes" id="UP000636709">
    <property type="component" value="Unassembled WGS sequence"/>
</dbReference>
<evidence type="ECO:0000313" key="2">
    <source>
        <dbReference type="EMBL" id="KAF8653860.1"/>
    </source>
</evidence>
<proteinExistence type="predicted"/>
<sequence>MKRNITAGGHPTLPEARGIRSTSSNSTNNATVAINSTALLDESKITIIFCTKAKCGSDMDCYCCMNYTPEVCFATMDNCRSYCPVCHPVCPPPAQTSSHQPLVREDRPSHVTNQLHPVRLRGVRI</sequence>
<dbReference type="EMBL" id="JACEFO010002617">
    <property type="protein sequence ID" value="KAF8653860.1"/>
    <property type="molecule type" value="Genomic_DNA"/>
</dbReference>
<evidence type="ECO:0000256" key="1">
    <source>
        <dbReference type="SAM" id="MobiDB-lite"/>
    </source>
</evidence>
<dbReference type="AlphaFoldDB" id="A0A835A843"/>
<accession>A0A835A843</accession>
<keyword evidence="3" id="KW-1185">Reference proteome</keyword>
<name>A0A835A843_9POAL</name>
<evidence type="ECO:0000313" key="3">
    <source>
        <dbReference type="Proteomes" id="UP000636709"/>
    </source>
</evidence>
<organism evidence="2 3">
    <name type="scientific">Digitaria exilis</name>
    <dbReference type="NCBI Taxonomy" id="1010633"/>
    <lineage>
        <taxon>Eukaryota</taxon>
        <taxon>Viridiplantae</taxon>
        <taxon>Streptophyta</taxon>
        <taxon>Embryophyta</taxon>
        <taxon>Tracheophyta</taxon>
        <taxon>Spermatophyta</taxon>
        <taxon>Magnoliopsida</taxon>
        <taxon>Liliopsida</taxon>
        <taxon>Poales</taxon>
        <taxon>Poaceae</taxon>
        <taxon>PACMAD clade</taxon>
        <taxon>Panicoideae</taxon>
        <taxon>Panicodae</taxon>
        <taxon>Paniceae</taxon>
        <taxon>Anthephorinae</taxon>
        <taxon>Digitaria</taxon>
    </lineage>
</organism>
<feature type="region of interest" description="Disordered" evidence="1">
    <location>
        <begin position="1"/>
        <end position="27"/>
    </location>
</feature>
<reference evidence="2" key="1">
    <citation type="submission" date="2020-07" db="EMBL/GenBank/DDBJ databases">
        <title>Genome sequence and genetic diversity analysis of an under-domesticated orphan crop, white fonio (Digitaria exilis).</title>
        <authorList>
            <person name="Bennetzen J.L."/>
            <person name="Chen S."/>
            <person name="Ma X."/>
            <person name="Wang X."/>
            <person name="Yssel A.E.J."/>
            <person name="Chaluvadi S.R."/>
            <person name="Johnson M."/>
            <person name="Gangashetty P."/>
            <person name="Hamidou F."/>
            <person name="Sanogo M.D."/>
            <person name="Zwaenepoel A."/>
            <person name="Wallace J."/>
            <person name="Van De Peer Y."/>
            <person name="Van Deynze A."/>
        </authorList>
    </citation>
    <scope>NUCLEOTIDE SEQUENCE</scope>
    <source>
        <tissue evidence="2">Leaves</tissue>
    </source>
</reference>
<gene>
    <name evidence="2" type="ORF">HU200_061989</name>
</gene>
<protein>
    <submittedName>
        <fullName evidence="2">Uncharacterized protein</fullName>
    </submittedName>
</protein>
<comment type="caution">
    <text evidence="2">The sequence shown here is derived from an EMBL/GenBank/DDBJ whole genome shotgun (WGS) entry which is preliminary data.</text>
</comment>